<organism evidence="1 2">
    <name type="scientific">Scleroderma citrinum Foug A</name>
    <dbReference type="NCBI Taxonomy" id="1036808"/>
    <lineage>
        <taxon>Eukaryota</taxon>
        <taxon>Fungi</taxon>
        <taxon>Dikarya</taxon>
        <taxon>Basidiomycota</taxon>
        <taxon>Agaricomycotina</taxon>
        <taxon>Agaricomycetes</taxon>
        <taxon>Agaricomycetidae</taxon>
        <taxon>Boletales</taxon>
        <taxon>Sclerodermatineae</taxon>
        <taxon>Sclerodermataceae</taxon>
        <taxon>Scleroderma</taxon>
    </lineage>
</organism>
<keyword evidence="2" id="KW-1185">Reference proteome</keyword>
<proteinExistence type="predicted"/>
<dbReference type="AlphaFoldDB" id="A0A0C2ZBB3"/>
<gene>
    <name evidence="1" type="ORF">SCLCIDRAFT_879029</name>
</gene>
<accession>A0A0C2ZBB3</accession>
<protein>
    <submittedName>
        <fullName evidence="1">Uncharacterized protein</fullName>
    </submittedName>
</protein>
<dbReference type="InParanoid" id="A0A0C2ZBB3"/>
<dbReference type="HOGENOM" id="CLU_2575268_0_0_1"/>
<evidence type="ECO:0000313" key="2">
    <source>
        <dbReference type="Proteomes" id="UP000053989"/>
    </source>
</evidence>
<dbReference type="EMBL" id="KN822489">
    <property type="protein sequence ID" value="KIM50352.1"/>
    <property type="molecule type" value="Genomic_DNA"/>
</dbReference>
<sequence length="81" mass="9205">MAKTATASWKTVIHLTKHGLILEANWGVTVQFASLPCLSPGWTPNMCSGFYVFWMCKYFEFPGHSFFQNNNLILLPLTDYA</sequence>
<reference evidence="2" key="2">
    <citation type="submission" date="2015-01" db="EMBL/GenBank/DDBJ databases">
        <title>Evolutionary Origins and Diversification of the Mycorrhizal Mutualists.</title>
        <authorList>
            <consortium name="DOE Joint Genome Institute"/>
            <consortium name="Mycorrhizal Genomics Consortium"/>
            <person name="Kohler A."/>
            <person name="Kuo A."/>
            <person name="Nagy L.G."/>
            <person name="Floudas D."/>
            <person name="Copeland A."/>
            <person name="Barry K.W."/>
            <person name="Cichocki N."/>
            <person name="Veneault-Fourrey C."/>
            <person name="LaButti K."/>
            <person name="Lindquist E.A."/>
            <person name="Lipzen A."/>
            <person name="Lundell T."/>
            <person name="Morin E."/>
            <person name="Murat C."/>
            <person name="Riley R."/>
            <person name="Ohm R."/>
            <person name="Sun H."/>
            <person name="Tunlid A."/>
            <person name="Henrissat B."/>
            <person name="Grigoriev I.V."/>
            <person name="Hibbett D.S."/>
            <person name="Martin F."/>
        </authorList>
    </citation>
    <scope>NUCLEOTIDE SEQUENCE [LARGE SCALE GENOMIC DNA]</scope>
    <source>
        <strain evidence="2">Foug A</strain>
    </source>
</reference>
<name>A0A0C2ZBB3_9AGAM</name>
<dbReference type="Proteomes" id="UP000053989">
    <property type="component" value="Unassembled WGS sequence"/>
</dbReference>
<reference evidence="1 2" key="1">
    <citation type="submission" date="2014-04" db="EMBL/GenBank/DDBJ databases">
        <authorList>
            <consortium name="DOE Joint Genome Institute"/>
            <person name="Kuo A."/>
            <person name="Kohler A."/>
            <person name="Nagy L.G."/>
            <person name="Floudas D."/>
            <person name="Copeland A."/>
            <person name="Barry K.W."/>
            <person name="Cichocki N."/>
            <person name="Veneault-Fourrey C."/>
            <person name="LaButti K."/>
            <person name="Lindquist E.A."/>
            <person name="Lipzen A."/>
            <person name="Lundell T."/>
            <person name="Morin E."/>
            <person name="Murat C."/>
            <person name="Sun H."/>
            <person name="Tunlid A."/>
            <person name="Henrissat B."/>
            <person name="Grigoriev I.V."/>
            <person name="Hibbett D.S."/>
            <person name="Martin F."/>
            <person name="Nordberg H.P."/>
            <person name="Cantor M.N."/>
            <person name="Hua S.X."/>
        </authorList>
    </citation>
    <scope>NUCLEOTIDE SEQUENCE [LARGE SCALE GENOMIC DNA]</scope>
    <source>
        <strain evidence="1 2">Foug A</strain>
    </source>
</reference>
<evidence type="ECO:0000313" key="1">
    <source>
        <dbReference type="EMBL" id="KIM50352.1"/>
    </source>
</evidence>